<dbReference type="Gene3D" id="3.40.390.10">
    <property type="entry name" value="Collagenase (Catalytic Domain)"/>
    <property type="match status" value="1"/>
</dbReference>
<dbReference type="CDD" id="cd06457">
    <property type="entry name" value="M3A_MIP"/>
    <property type="match status" value="1"/>
</dbReference>
<evidence type="ECO:0000313" key="15">
    <source>
        <dbReference type="EMBL" id="ANZ74947.1"/>
    </source>
</evidence>
<evidence type="ECO:0000256" key="12">
    <source>
        <dbReference type="ARBA" id="ARBA00023128"/>
    </source>
</evidence>
<evidence type="ECO:0000256" key="8">
    <source>
        <dbReference type="ARBA" id="ARBA00022801"/>
    </source>
</evidence>
<evidence type="ECO:0000256" key="4">
    <source>
        <dbReference type="ARBA" id="ARBA00012441"/>
    </source>
</evidence>
<keyword evidence="8 13" id="KW-0378">Hydrolase</keyword>
<keyword evidence="10" id="KW-0809">Transit peptide</keyword>
<reference evidence="15 16" key="1">
    <citation type="submission" date="2016-02" db="EMBL/GenBank/DDBJ databases">
        <title>Comparative genomic and transcriptomic foundation for Pichia pastoris.</title>
        <authorList>
            <person name="Love K.R."/>
            <person name="Shah K.A."/>
            <person name="Whittaker C.A."/>
            <person name="Wu J."/>
            <person name="Bartlett M.C."/>
            <person name="Ma D."/>
            <person name="Leeson R.L."/>
            <person name="Priest M."/>
            <person name="Young S.K."/>
            <person name="Love J.C."/>
        </authorList>
    </citation>
    <scope>NUCLEOTIDE SEQUENCE [LARGE SCALE GENOMIC DNA]</scope>
    <source>
        <strain evidence="15 16">ATCC 28485</strain>
    </source>
</reference>
<proteinExistence type="inferred from homology"/>
<dbReference type="PANTHER" id="PTHR11804">
    <property type="entry name" value="PROTEASE M3 THIMET OLIGOPEPTIDASE-RELATED"/>
    <property type="match status" value="1"/>
</dbReference>
<evidence type="ECO:0000256" key="9">
    <source>
        <dbReference type="ARBA" id="ARBA00022833"/>
    </source>
</evidence>
<dbReference type="SUPFAM" id="SSF55486">
    <property type="entry name" value="Metalloproteases ('zincins'), catalytic domain"/>
    <property type="match status" value="1"/>
</dbReference>
<dbReference type="EC" id="3.4.24.59" evidence="4"/>
<comment type="similarity">
    <text evidence="3 13">Belongs to the peptidase M3 family.</text>
</comment>
<dbReference type="GO" id="GO:0006518">
    <property type="term" value="P:peptide metabolic process"/>
    <property type="evidence" value="ECO:0007669"/>
    <property type="project" value="TreeGrafter"/>
</dbReference>
<evidence type="ECO:0000256" key="7">
    <source>
        <dbReference type="ARBA" id="ARBA00022723"/>
    </source>
</evidence>
<dbReference type="Proteomes" id="UP000094565">
    <property type="component" value="Chromosome 2"/>
</dbReference>
<dbReference type="InterPro" id="IPR024079">
    <property type="entry name" value="MetalloPept_cat_dom_sf"/>
</dbReference>
<evidence type="ECO:0000256" key="2">
    <source>
        <dbReference type="ARBA" id="ARBA00004305"/>
    </source>
</evidence>
<keyword evidence="7 13" id="KW-0479">Metal-binding</keyword>
<dbReference type="Gene3D" id="1.10.1370.10">
    <property type="entry name" value="Neurolysin, domain 3"/>
    <property type="match status" value="1"/>
</dbReference>
<keyword evidence="12" id="KW-0496">Mitochondrion</keyword>
<evidence type="ECO:0000259" key="14">
    <source>
        <dbReference type="Pfam" id="PF01432"/>
    </source>
</evidence>
<dbReference type="OrthoDB" id="17530at2759"/>
<feature type="domain" description="Peptidase M3A/M3B catalytic" evidence="14">
    <location>
        <begin position="310"/>
        <end position="785"/>
    </location>
</feature>
<evidence type="ECO:0000256" key="13">
    <source>
        <dbReference type="RuleBase" id="RU003435"/>
    </source>
</evidence>
<keyword evidence="11 13" id="KW-0482">Metalloprotease</keyword>
<dbReference type="GO" id="GO:0005759">
    <property type="term" value="C:mitochondrial matrix"/>
    <property type="evidence" value="ECO:0007669"/>
    <property type="project" value="UniProtKB-SubCell"/>
</dbReference>
<accession>A0A1B2JA64</accession>
<dbReference type="AlphaFoldDB" id="A0A1B2JA64"/>
<evidence type="ECO:0000256" key="11">
    <source>
        <dbReference type="ARBA" id="ARBA00023049"/>
    </source>
</evidence>
<comment type="subcellular location">
    <subcellularLocation>
        <location evidence="2">Mitochondrion matrix</location>
    </subcellularLocation>
</comment>
<evidence type="ECO:0000256" key="1">
    <source>
        <dbReference type="ARBA" id="ARBA00000436"/>
    </source>
</evidence>
<comment type="cofactor">
    <cofactor evidence="13">
        <name>Zn(2+)</name>
        <dbReference type="ChEBI" id="CHEBI:29105"/>
    </cofactor>
    <text evidence="13">Binds 1 zinc ion.</text>
</comment>
<dbReference type="InterPro" id="IPR001567">
    <property type="entry name" value="Pept_M3A_M3B_dom"/>
</dbReference>
<dbReference type="InterPro" id="IPR033851">
    <property type="entry name" value="M3A_MIP"/>
</dbReference>
<evidence type="ECO:0000256" key="10">
    <source>
        <dbReference type="ARBA" id="ARBA00022946"/>
    </source>
</evidence>
<dbReference type="EMBL" id="CP014585">
    <property type="protein sequence ID" value="ANZ74947.1"/>
    <property type="molecule type" value="Genomic_DNA"/>
</dbReference>
<dbReference type="Pfam" id="PF01432">
    <property type="entry name" value="Peptidase_M3"/>
    <property type="match status" value="1"/>
</dbReference>
<evidence type="ECO:0000256" key="5">
    <source>
        <dbReference type="ARBA" id="ARBA00018046"/>
    </source>
</evidence>
<keyword evidence="9 13" id="KW-0862">Zinc</keyword>
<keyword evidence="6 13" id="KW-0645">Protease</keyword>
<organism evidence="15 16">
    <name type="scientific">Komagataella pastoris</name>
    <name type="common">Yeast</name>
    <name type="synonym">Pichia pastoris</name>
    <dbReference type="NCBI Taxonomy" id="4922"/>
    <lineage>
        <taxon>Eukaryota</taxon>
        <taxon>Fungi</taxon>
        <taxon>Dikarya</taxon>
        <taxon>Ascomycota</taxon>
        <taxon>Saccharomycotina</taxon>
        <taxon>Pichiomycetes</taxon>
        <taxon>Pichiales</taxon>
        <taxon>Pichiaceae</taxon>
        <taxon>Komagataella</taxon>
    </lineage>
</organism>
<evidence type="ECO:0000256" key="3">
    <source>
        <dbReference type="ARBA" id="ARBA00006040"/>
    </source>
</evidence>
<dbReference type="GO" id="GO:0006627">
    <property type="term" value="P:protein processing involved in protein targeting to mitochondrion"/>
    <property type="evidence" value="ECO:0007669"/>
    <property type="project" value="TreeGrafter"/>
</dbReference>
<evidence type="ECO:0000256" key="6">
    <source>
        <dbReference type="ARBA" id="ARBA00022670"/>
    </source>
</evidence>
<dbReference type="InterPro" id="IPR045090">
    <property type="entry name" value="Pept_M3A_M3B"/>
</dbReference>
<dbReference type="GO" id="GO:0046872">
    <property type="term" value="F:metal ion binding"/>
    <property type="evidence" value="ECO:0007669"/>
    <property type="project" value="UniProtKB-UniRule"/>
</dbReference>
<dbReference type="GO" id="GO:0004222">
    <property type="term" value="F:metalloendopeptidase activity"/>
    <property type="evidence" value="ECO:0007669"/>
    <property type="project" value="UniProtKB-EC"/>
</dbReference>
<gene>
    <name evidence="15" type="primary">OCT1</name>
    <name evidence="15" type="ORF">ATY40_BA7502741</name>
</gene>
<evidence type="ECO:0000313" key="16">
    <source>
        <dbReference type="Proteomes" id="UP000094565"/>
    </source>
</evidence>
<dbReference type="InterPro" id="IPR024077">
    <property type="entry name" value="Neurolysin/TOP_dom2"/>
</dbReference>
<comment type="catalytic activity">
    <reaction evidence="1">
        <text>Release of an N-terminal octapeptide as second stage of processing of some proteins imported into the mitochondrion.</text>
        <dbReference type="EC" id="3.4.24.59"/>
    </reaction>
</comment>
<dbReference type="PANTHER" id="PTHR11804:SF79">
    <property type="entry name" value="MITOCHONDRIAL INTERMEDIATE PEPTIDASE"/>
    <property type="match status" value="1"/>
</dbReference>
<protein>
    <recommendedName>
        <fullName evidence="5">Mitochondrial intermediate peptidase</fullName>
        <ecNumber evidence="4">3.4.24.59</ecNumber>
    </recommendedName>
</protein>
<name>A0A1B2JA64_PICPA</name>
<sequence length="790" mass="90557">MMKASSIQRLAVITRSCHKRPFTTHSVQLQKIQPFVHEQNPISDYLNFQQKNTQHRELIREIFDNPVKWKEFNKDFIPPTKVSLTGKTYLPQVEGSIGLFQNPYLTSPEGLLEFCEKSLSAAKNLVSHVVIDDSEQGRLNYIRNLDRLSDTLCRVIDLAEFIRVAHPDEYFVEAAQKCHEIMFEYMNVLNTTSDLFNKLESVLGDEKIVAKLSPEEISVGKLLLTDFLKSGISMDDSTKDNFIQLSQLISMNGQQFNKNLHELEHDSIKVDKKELTSYDSSTENSLIYSLSNKKKIPLNSRVSTDILRLTNNESLRKKIWLGLHQPAKDQITLLENFLKYRGLLAHFMGKNSFAEYQLSEKMAKTPENVMTFLKKNLKDIEEDVISELRTLIKFKVENSEKLSNEQVIEMVKPWDRDYLTTLYLSSKRSSNTEDISQYLSVGVVLQGLSDLFQSIYGIQFKAVPLKPGEAWHNGVRKFHVTSETEGFVGIIYLDLFHRDSKTLNPAHFTVCCSRKIYPEELDENDPFKVEVPGKEGQLVQVSTAPDGTTSQLPVISLVCSFNQEEGGVSLLSLSQVETLFHEMGHAMHSMLGKTKLHNVSGTRCATDFVELPSILMEHFANDTRVLMSFAKHYRTNEPLPLKLLQNYSIFNSFLNNCETFGQIKMAILDQVLHSNVVFDKDFDSIDLYHKLEAQLKIFADTESKWPGKFGHLFSYGAVYYSYLFDRAIAKKIWEHLFAKDPLSRENGEKFRSKVLKWGGSRDPWELVADVLDEPELKKGDIKAMEFIGRR</sequence>
<keyword evidence="16" id="KW-1185">Reference proteome</keyword>